<keyword evidence="8 9" id="KW-0539">Nucleus</keyword>
<dbReference type="Pfam" id="PF00859">
    <property type="entry name" value="CTF_NFI"/>
    <property type="match status" value="1"/>
</dbReference>
<keyword evidence="5 9" id="KW-0238">DNA-binding</keyword>
<feature type="compositionally biased region" description="Polar residues" evidence="10">
    <location>
        <begin position="254"/>
        <end position="264"/>
    </location>
</feature>
<evidence type="ECO:0000256" key="7">
    <source>
        <dbReference type="ARBA" id="ARBA00023163"/>
    </source>
</evidence>
<comment type="subunit">
    <text evidence="2 9">Binds DNA as a homodimer.</text>
</comment>
<feature type="domain" description="CTF/NF-I" evidence="11">
    <location>
        <begin position="1"/>
        <end position="191"/>
    </location>
</feature>
<proteinExistence type="inferred from homology"/>
<evidence type="ECO:0000256" key="2">
    <source>
        <dbReference type="ARBA" id="ARBA00011432"/>
    </source>
</evidence>
<accession>A0A6P8UVU6</accession>
<dbReference type="RefSeq" id="XP_034081984.1">
    <property type="nucleotide sequence ID" value="XM_034226093.1"/>
</dbReference>
<dbReference type="PANTHER" id="PTHR11492">
    <property type="entry name" value="NUCLEAR FACTOR I"/>
    <property type="match status" value="1"/>
</dbReference>
<dbReference type="InterPro" id="IPR000647">
    <property type="entry name" value="CTF/NFI"/>
</dbReference>
<dbReference type="PROSITE" id="PS00349">
    <property type="entry name" value="CTF_NFI_1"/>
    <property type="match status" value="1"/>
</dbReference>
<dbReference type="GO" id="GO:0045893">
    <property type="term" value="P:positive regulation of DNA-templated transcription"/>
    <property type="evidence" value="ECO:0007669"/>
    <property type="project" value="UniProtKB-ARBA"/>
</dbReference>
<keyword evidence="6 9" id="KW-0010">Activator</keyword>
<comment type="subcellular location">
    <subcellularLocation>
        <location evidence="1 9">Nucleus</location>
    </subcellularLocation>
</comment>
<keyword evidence="3 9" id="KW-0235">DNA replication</keyword>
<dbReference type="Pfam" id="PF10524">
    <property type="entry name" value="NfI_DNAbd_pre-N"/>
    <property type="match status" value="1"/>
</dbReference>
<comment type="similarity">
    <text evidence="9">Belongs to the CTF/NF-I family.</text>
</comment>
<gene>
    <name evidence="13" type="primary">LOC117552454</name>
</gene>
<evidence type="ECO:0000256" key="8">
    <source>
        <dbReference type="ARBA" id="ARBA00023242"/>
    </source>
</evidence>
<dbReference type="PANTHER" id="PTHR11492:SF4">
    <property type="entry name" value="NUCLEAR FACTOR 1 B-TYPE"/>
    <property type="match status" value="1"/>
</dbReference>
<comment type="function">
    <text evidence="9">Recognizes and binds the palindromic sequence 5'-TTGGCNNNNNGCCAA-3' present in viral and cellular promoters and in the origin of replication of adenovirus type 2. These proteins are individually capable of activating transcription and replication.</text>
</comment>
<feature type="region of interest" description="Disordered" evidence="10">
    <location>
        <begin position="254"/>
        <end position="369"/>
    </location>
</feature>
<evidence type="ECO:0000256" key="9">
    <source>
        <dbReference type="RuleBase" id="RU000690"/>
    </source>
</evidence>
<dbReference type="Proteomes" id="UP000515161">
    <property type="component" value="Unplaced"/>
</dbReference>
<evidence type="ECO:0000256" key="1">
    <source>
        <dbReference type="ARBA" id="ARBA00004123"/>
    </source>
</evidence>
<dbReference type="InterPro" id="IPR020604">
    <property type="entry name" value="CTF/NFI_DNA-bd-dom"/>
</dbReference>
<dbReference type="AlphaFoldDB" id="A0A6P8UVU6"/>
<evidence type="ECO:0000256" key="10">
    <source>
        <dbReference type="SAM" id="MobiDB-lite"/>
    </source>
</evidence>
<evidence type="ECO:0000256" key="4">
    <source>
        <dbReference type="ARBA" id="ARBA00023015"/>
    </source>
</evidence>
<keyword evidence="4 9" id="KW-0805">Transcription regulation</keyword>
<evidence type="ECO:0000313" key="13">
    <source>
        <dbReference type="RefSeq" id="XP_034081984.1"/>
    </source>
</evidence>
<dbReference type="GO" id="GO:0000981">
    <property type="term" value="F:DNA-binding transcription factor activity, RNA polymerase II-specific"/>
    <property type="evidence" value="ECO:0007669"/>
    <property type="project" value="TreeGrafter"/>
</dbReference>
<feature type="region of interest" description="Disordered" evidence="10">
    <location>
        <begin position="383"/>
        <end position="426"/>
    </location>
</feature>
<dbReference type="PROSITE" id="PS51080">
    <property type="entry name" value="CTF_NFI_2"/>
    <property type="match status" value="1"/>
</dbReference>
<keyword evidence="7 9" id="KW-0804">Transcription</keyword>
<dbReference type="SMART" id="SM00523">
    <property type="entry name" value="DWA"/>
    <property type="match status" value="1"/>
</dbReference>
<dbReference type="Pfam" id="PF03165">
    <property type="entry name" value="MH1"/>
    <property type="match status" value="1"/>
</dbReference>
<sequence length="565" mass="62699">MQYSAMDEFHPFIEALLPHVRAIAYTWFNLQARKRKYFKKHEKRMSKDEERAVKDELLGEKPEVKQKWASRLLAKLRKDIRQEYREDFVLSVTGKKHPCCVQSNPDQKGKIRRIDCLRQADKVWRLDLVMVILFKGIPLESTDGERLVKSQHCTNPTLCVQPHHITVSVKELDLFLAYYVQDQDSQQSGSPSNNEQGKNPLPVYLEDSFIKSGVFSVAELVRVSRMPIIHGAAVNFSMTDMPSQPYYHDLNSSVGLHRSLSSPPGSKRPKTVNMDENMDTSPTGPDFYSSPSSPASSRANWHDRDGADMSSPTMKKPEKPLFSPTSPQDSSPRLSTFPQPHHPGLTGVGHSVISTRSPPPHSPLQFSASAILPPAPSPYFSHTTIRYPPHLNPSDPLKSYVPSYDPSSPQSNQPNSSGQVGKVPGHFTPVLAPSPHHGAVRPVSLSMPDTKPITTSTEVMACYPGYSAPGTPTANRFVGLSPRDPAFLHQQQLRKCDWSVTQNGRHYGPSATDDTLGITWQSPGTWASLVPFQVSNGTPILPTNVHQNYSINIIGEPLVPAETGN</sequence>
<reference evidence="13" key="1">
    <citation type="submission" date="2025-08" db="UniProtKB">
        <authorList>
            <consortium name="RefSeq"/>
        </authorList>
    </citation>
    <scope>IDENTIFICATION</scope>
</reference>
<evidence type="ECO:0000256" key="5">
    <source>
        <dbReference type="ARBA" id="ARBA00023125"/>
    </source>
</evidence>
<evidence type="ECO:0000259" key="11">
    <source>
        <dbReference type="PROSITE" id="PS51080"/>
    </source>
</evidence>
<feature type="compositionally biased region" description="Polar residues" evidence="10">
    <location>
        <begin position="323"/>
        <end position="338"/>
    </location>
</feature>
<evidence type="ECO:0000313" key="12">
    <source>
        <dbReference type="Proteomes" id="UP000515161"/>
    </source>
</evidence>
<keyword evidence="12" id="KW-1185">Reference proteome</keyword>
<name>A0A6P8UVU6_GYMAC</name>
<organism evidence="12 13">
    <name type="scientific">Gymnodraco acuticeps</name>
    <name type="common">Antarctic dragonfish</name>
    <dbReference type="NCBI Taxonomy" id="8218"/>
    <lineage>
        <taxon>Eukaryota</taxon>
        <taxon>Metazoa</taxon>
        <taxon>Chordata</taxon>
        <taxon>Craniata</taxon>
        <taxon>Vertebrata</taxon>
        <taxon>Euteleostomi</taxon>
        <taxon>Actinopterygii</taxon>
        <taxon>Neopterygii</taxon>
        <taxon>Teleostei</taxon>
        <taxon>Neoteleostei</taxon>
        <taxon>Acanthomorphata</taxon>
        <taxon>Eupercaria</taxon>
        <taxon>Perciformes</taxon>
        <taxon>Notothenioidei</taxon>
        <taxon>Bathydraconidae</taxon>
        <taxon>Gymnodraco</taxon>
    </lineage>
</organism>
<dbReference type="InterPro" id="IPR019548">
    <property type="entry name" value="CTF/NFI_DNA-bd_N"/>
</dbReference>
<feature type="compositionally biased region" description="Low complexity" evidence="10">
    <location>
        <begin position="406"/>
        <end position="417"/>
    </location>
</feature>
<protein>
    <recommendedName>
        <fullName evidence="9">Nuclear factor 1</fullName>
    </recommendedName>
</protein>
<dbReference type="GO" id="GO:0005634">
    <property type="term" value="C:nucleus"/>
    <property type="evidence" value="ECO:0007669"/>
    <property type="project" value="UniProtKB-SubCell"/>
</dbReference>
<dbReference type="GO" id="GO:0006260">
    <property type="term" value="P:DNA replication"/>
    <property type="evidence" value="ECO:0007669"/>
    <property type="project" value="UniProtKB-KW"/>
</dbReference>
<evidence type="ECO:0000256" key="6">
    <source>
        <dbReference type="ARBA" id="ARBA00023159"/>
    </source>
</evidence>
<dbReference type="InterPro" id="IPR003619">
    <property type="entry name" value="MAD_homology1_Dwarfin-type"/>
</dbReference>
<dbReference type="GeneID" id="117552454"/>
<dbReference type="InterPro" id="IPR019739">
    <property type="entry name" value="CTF/NFI_DNA-bd_CS"/>
</dbReference>
<evidence type="ECO:0000256" key="3">
    <source>
        <dbReference type="ARBA" id="ARBA00022705"/>
    </source>
</evidence>
<dbReference type="GO" id="GO:0000978">
    <property type="term" value="F:RNA polymerase II cis-regulatory region sequence-specific DNA binding"/>
    <property type="evidence" value="ECO:0007669"/>
    <property type="project" value="TreeGrafter"/>
</dbReference>